<evidence type="ECO:0000256" key="1">
    <source>
        <dbReference type="SAM" id="MobiDB-lite"/>
    </source>
</evidence>
<reference evidence="3" key="2">
    <citation type="submission" date="2021-03" db="EMBL/GenBank/DDBJ databases">
        <authorList>
            <person name="Cao W."/>
        </authorList>
    </citation>
    <scope>NUCLEOTIDE SEQUENCE</scope>
    <source>
        <strain evidence="3">110414</strain>
    </source>
</reference>
<feature type="region of interest" description="Disordered" evidence="1">
    <location>
        <begin position="92"/>
        <end position="155"/>
    </location>
</feature>
<name>A0A940WVX5_9GAMM</name>
<evidence type="ECO:0000313" key="4">
    <source>
        <dbReference type="Proteomes" id="UP000673447"/>
    </source>
</evidence>
<dbReference type="RefSeq" id="WP_210534710.1">
    <property type="nucleotide sequence ID" value="NZ_JAGKTC010000001.1"/>
</dbReference>
<feature type="compositionally biased region" description="Low complexity" evidence="1">
    <location>
        <begin position="94"/>
        <end position="110"/>
    </location>
</feature>
<gene>
    <name evidence="3" type="ORF">J5837_00180</name>
</gene>
<evidence type="ECO:0000259" key="2">
    <source>
        <dbReference type="Pfam" id="PF16537"/>
    </source>
</evidence>
<keyword evidence="4" id="KW-1185">Reference proteome</keyword>
<feature type="domain" description="Type II secretion system protein GspB C-terminal" evidence="2">
    <location>
        <begin position="164"/>
        <end position="214"/>
    </location>
</feature>
<comment type="caution">
    <text evidence="3">The sequence shown here is derived from an EMBL/GenBank/DDBJ whole genome shotgun (WGS) entry which is preliminary data.</text>
</comment>
<dbReference type="GO" id="GO:0015627">
    <property type="term" value="C:type II protein secretion system complex"/>
    <property type="evidence" value="ECO:0007669"/>
    <property type="project" value="InterPro"/>
</dbReference>
<sequence>MSLILEALRKSEAERRRGQVPDVAAELPPAPAAHARRSPAWLRPAIVAGVLVLLGAFWWSLRDASPPVPVAPLPPQASAETEVAPPALVVRSRPAPSTTAPSPAQTQARPAPAPAAPPASTPAAPQPQPPQPSVASALPPTIAPPPLPAPEDIPTTTASRTELTMHVWDESAARRFVILNGQRMGEGDRNGELQVVSIERDGVVIERNGQRSRLRLP</sequence>
<reference evidence="3" key="1">
    <citation type="journal article" date="2016" name="Int. J. Syst. Evol. Microbiol.">
        <title>Pseudoxanthomonas helianthi sp. nov., isolated from roots of Jerusalem artichoke (Helianthus tuberosus).</title>
        <authorList>
            <person name="Kittiwongwattana C."/>
            <person name="Thawai C."/>
        </authorList>
    </citation>
    <scope>NUCLEOTIDE SEQUENCE</scope>
    <source>
        <strain evidence="3">110414</strain>
    </source>
</reference>
<proteinExistence type="predicted"/>
<feature type="compositionally biased region" description="Pro residues" evidence="1">
    <location>
        <begin position="141"/>
        <end position="151"/>
    </location>
</feature>
<evidence type="ECO:0000313" key="3">
    <source>
        <dbReference type="EMBL" id="MBP3982823.1"/>
    </source>
</evidence>
<dbReference type="InterPro" id="IPR032389">
    <property type="entry name" value="GspB_C"/>
</dbReference>
<protein>
    <submittedName>
        <fullName evidence="3">General secretion pathway protein GspB</fullName>
    </submittedName>
</protein>
<dbReference type="Proteomes" id="UP000673447">
    <property type="component" value="Unassembled WGS sequence"/>
</dbReference>
<dbReference type="Pfam" id="PF16537">
    <property type="entry name" value="T2SSB"/>
    <property type="match status" value="1"/>
</dbReference>
<dbReference type="EMBL" id="JAGKTC010000001">
    <property type="protein sequence ID" value="MBP3982823.1"/>
    <property type="molecule type" value="Genomic_DNA"/>
</dbReference>
<accession>A0A940WVX5</accession>
<dbReference type="AlphaFoldDB" id="A0A940WVX5"/>
<feature type="compositionally biased region" description="Pro residues" evidence="1">
    <location>
        <begin position="111"/>
        <end position="132"/>
    </location>
</feature>
<organism evidence="3 4">
    <name type="scientific">Pseudoxanthomonas helianthi</name>
    <dbReference type="NCBI Taxonomy" id="1453541"/>
    <lineage>
        <taxon>Bacteria</taxon>
        <taxon>Pseudomonadati</taxon>
        <taxon>Pseudomonadota</taxon>
        <taxon>Gammaproteobacteria</taxon>
        <taxon>Lysobacterales</taxon>
        <taxon>Lysobacteraceae</taxon>
        <taxon>Pseudoxanthomonas</taxon>
    </lineage>
</organism>